<protein>
    <submittedName>
        <fullName evidence="1">Uncharacterized protein</fullName>
    </submittedName>
</protein>
<name>A0A9W9G7K4_9EURO</name>
<comment type="caution">
    <text evidence="1">The sequence shown here is derived from an EMBL/GenBank/DDBJ whole genome shotgun (WGS) entry which is preliminary data.</text>
</comment>
<proteinExistence type="predicted"/>
<dbReference type="EMBL" id="JAPQKH010000002">
    <property type="protein sequence ID" value="KAJ5113620.1"/>
    <property type="molecule type" value="Genomic_DNA"/>
</dbReference>
<reference evidence="1" key="1">
    <citation type="submission" date="2022-11" db="EMBL/GenBank/DDBJ databases">
        <authorList>
            <person name="Petersen C."/>
        </authorList>
    </citation>
    <scope>NUCLEOTIDE SEQUENCE</scope>
    <source>
        <strain evidence="1">IBT 30069</strain>
    </source>
</reference>
<dbReference type="AlphaFoldDB" id="A0A9W9G7K4"/>
<evidence type="ECO:0000313" key="2">
    <source>
        <dbReference type="Proteomes" id="UP001149165"/>
    </source>
</evidence>
<reference evidence="1" key="2">
    <citation type="journal article" date="2023" name="IMA Fungus">
        <title>Comparative genomic study of the Penicillium genus elucidates a diverse pangenome and 15 lateral gene transfer events.</title>
        <authorList>
            <person name="Petersen C."/>
            <person name="Sorensen T."/>
            <person name="Nielsen M.R."/>
            <person name="Sondergaard T.E."/>
            <person name="Sorensen J.L."/>
            <person name="Fitzpatrick D.A."/>
            <person name="Frisvad J.C."/>
            <person name="Nielsen K.L."/>
        </authorList>
    </citation>
    <scope>NUCLEOTIDE SEQUENCE</scope>
    <source>
        <strain evidence="1">IBT 30069</strain>
    </source>
</reference>
<gene>
    <name evidence="1" type="ORF">N7456_002154</name>
</gene>
<organism evidence="1 2">
    <name type="scientific">Penicillium angulare</name>
    <dbReference type="NCBI Taxonomy" id="116970"/>
    <lineage>
        <taxon>Eukaryota</taxon>
        <taxon>Fungi</taxon>
        <taxon>Dikarya</taxon>
        <taxon>Ascomycota</taxon>
        <taxon>Pezizomycotina</taxon>
        <taxon>Eurotiomycetes</taxon>
        <taxon>Eurotiomycetidae</taxon>
        <taxon>Eurotiales</taxon>
        <taxon>Aspergillaceae</taxon>
        <taxon>Penicillium</taxon>
    </lineage>
</organism>
<accession>A0A9W9G7K4</accession>
<evidence type="ECO:0000313" key="1">
    <source>
        <dbReference type="EMBL" id="KAJ5113620.1"/>
    </source>
</evidence>
<keyword evidence="2" id="KW-1185">Reference proteome</keyword>
<sequence>MQGRLAVETVTLTRYFLSLGPEYTPICHSASPSAENGPLWASLHARHAVLLTATLADSNPH</sequence>
<dbReference type="Proteomes" id="UP001149165">
    <property type="component" value="Unassembled WGS sequence"/>
</dbReference>